<dbReference type="Pfam" id="PF08443">
    <property type="entry name" value="RimK"/>
    <property type="match status" value="1"/>
</dbReference>
<dbReference type="GO" id="GO:0043774">
    <property type="term" value="F:coenzyme F420-2 alpha-glutamyl ligase activity"/>
    <property type="evidence" value="ECO:0007669"/>
    <property type="project" value="TreeGrafter"/>
</dbReference>
<dbReference type="InterPro" id="IPR011870">
    <property type="entry name" value="LysX_arch"/>
</dbReference>
<dbReference type="GeneID" id="41596585"/>
<keyword evidence="5" id="KW-0479">Metal-binding</keyword>
<dbReference type="SUPFAM" id="SSF56059">
    <property type="entry name" value="Glutathione synthetase ATP-binding domain-like"/>
    <property type="match status" value="1"/>
</dbReference>
<comment type="cofactor">
    <cofactor evidence="1">
        <name>Mg(2+)</name>
        <dbReference type="ChEBI" id="CHEBI:18420"/>
    </cofactor>
</comment>
<dbReference type="Gene3D" id="3.30.470.20">
    <property type="entry name" value="ATP-grasp fold, B domain"/>
    <property type="match status" value="1"/>
</dbReference>
<organism evidence="12 13">
    <name type="scientific">Candidatus Nitrososphaera evergladensis SR1</name>
    <dbReference type="NCBI Taxonomy" id="1459636"/>
    <lineage>
        <taxon>Archaea</taxon>
        <taxon>Nitrososphaerota</taxon>
        <taxon>Nitrososphaeria</taxon>
        <taxon>Nitrososphaerales</taxon>
        <taxon>Nitrososphaeraceae</taxon>
        <taxon>Nitrososphaera</taxon>
    </lineage>
</organism>
<reference evidence="12 13" key="1">
    <citation type="journal article" date="2014" name="PLoS ONE">
        <title>Genome Sequence of Candidatus Nitrososphaera evergladensis from Group I.1b Enriched from Everglades Soil Reveals Novel Genomic Features of the Ammonia-Oxidizing Archaea.</title>
        <authorList>
            <person name="Zhalnina K.V."/>
            <person name="Dias R."/>
            <person name="Leonard M.T."/>
            <person name="Dorr de Quadros P."/>
            <person name="Camargo F.A."/>
            <person name="Drew J.C."/>
            <person name="Farmerie W.G."/>
            <person name="Daroub S.H."/>
            <person name="Triplett E.W."/>
        </authorList>
    </citation>
    <scope>NUCLEOTIDE SEQUENCE [LARGE SCALE GENOMIC DNA]</scope>
    <source>
        <strain evidence="12 13">SR1</strain>
    </source>
</reference>
<dbReference type="EMBL" id="CP007174">
    <property type="protein sequence ID" value="AIF82811.1"/>
    <property type="molecule type" value="Genomic_DNA"/>
</dbReference>
<evidence type="ECO:0000313" key="12">
    <source>
        <dbReference type="EMBL" id="AIF82811.1"/>
    </source>
</evidence>
<dbReference type="KEGG" id="nev:NTE_00733"/>
<evidence type="ECO:0000256" key="1">
    <source>
        <dbReference type="ARBA" id="ARBA00001946"/>
    </source>
</evidence>
<dbReference type="InterPro" id="IPR013651">
    <property type="entry name" value="ATP-grasp_RimK-type"/>
</dbReference>
<dbReference type="RefSeq" id="WP_148699709.1">
    <property type="nucleotide sequence ID" value="NZ_CP007174.1"/>
</dbReference>
<dbReference type="Proteomes" id="UP000028194">
    <property type="component" value="Chromosome"/>
</dbReference>
<dbReference type="PANTHER" id="PTHR21621:SF2">
    <property type="entry name" value="COENZYME GAMMA-F420-2:ALPHA-L-GLUTAMATE LIGASE"/>
    <property type="match status" value="1"/>
</dbReference>
<evidence type="ECO:0000256" key="9">
    <source>
        <dbReference type="ARBA" id="ARBA00029440"/>
    </source>
</evidence>
<dbReference type="InterPro" id="IPR011761">
    <property type="entry name" value="ATP-grasp"/>
</dbReference>
<keyword evidence="3 12" id="KW-0436">Ligase</keyword>
<name>A0A075MMY0_9ARCH</name>
<dbReference type="AlphaFoldDB" id="A0A075MMY0"/>
<keyword evidence="13" id="KW-1185">Reference proteome</keyword>
<dbReference type="Gene3D" id="3.30.1490.20">
    <property type="entry name" value="ATP-grasp fold, A domain"/>
    <property type="match status" value="1"/>
</dbReference>
<dbReference type="STRING" id="1459636.NTE_00733"/>
<evidence type="ECO:0000256" key="6">
    <source>
        <dbReference type="ARBA" id="ARBA00022741"/>
    </source>
</evidence>
<evidence type="ECO:0000313" key="13">
    <source>
        <dbReference type="Proteomes" id="UP000028194"/>
    </source>
</evidence>
<dbReference type="PROSITE" id="PS50975">
    <property type="entry name" value="ATP_GRASP"/>
    <property type="match status" value="1"/>
</dbReference>
<dbReference type="InterPro" id="IPR016185">
    <property type="entry name" value="PreATP-grasp_dom_sf"/>
</dbReference>
<comment type="pathway">
    <text evidence="9">Amino-acid biosynthesis.</text>
</comment>
<sequence>MAVELCIIYDKVRFEEKALYDKALEKGLKAQIVDGKNITVGTESKKSDLALGDVVMQRSVSHYRGLYLTACLEFLDYPVINKFQTAETCGNKLVTSLVLAKNNIPTPKTQMAFSAESAIEVIRKTGLPLVLKPIVGSWGRGVFPLRDDETASMIVEMREENDSPLARIYYVQEMIDRPPRDIRCIVVGDRVVTAIYRYSAENEWRTNVARGGKAELAPMTKELEDLALRAAKAVGGGIVGVDLMEDKNRGLVVHEVNNTVEFRGAASVSTNDIPGAMIDYAVSLVKK</sequence>
<evidence type="ECO:0000256" key="3">
    <source>
        <dbReference type="ARBA" id="ARBA00022598"/>
    </source>
</evidence>
<dbReference type="GO" id="GO:0009085">
    <property type="term" value="P:lysine biosynthetic process"/>
    <property type="evidence" value="ECO:0007669"/>
    <property type="project" value="InterPro"/>
</dbReference>
<gene>
    <name evidence="12" type="ORF">NTE_00733</name>
</gene>
<dbReference type="Gene3D" id="3.40.50.20">
    <property type="match status" value="1"/>
</dbReference>
<evidence type="ECO:0000256" key="7">
    <source>
        <dbReference type="ARBA" id="ARBA00022840"/>
    </source>
</evidence>
<dbReference type="HOGENOM" id="CLU_054353_2_1_2"/>
<dbReference type="GO" id="GO:0005524">
    <property type="term" value="F:ATP binding"/>
    <property type="evidence" value="ECO:0007669"/>
    <property type="project" value="UniProtKB-UniRule"/>
</dbReference>
<dbReference type="PANTHER" id="PTHR21621">
    <property type="entry name" value="RIBOSOMAL PROTEIN S6 MODIFICATION PROTEIN"/>
    <property type="match status" value="1"/>
</dbReference>
<dbReference type="InterPro" id="IPR054562">
    <property type="entry name" value="LysX/ArgX_preATP_grasp"/>
</dbReference>
<dbReference type="Pfam" id="PF22626">
    <property type="entry name" value="LysX_preATP_grasp"/>
    <property type="match status" value="1"/>
</dbReference>
<accession>A0A075MMY0</accession>
<evidence type="ECO:0000256" key="10">
    <source>
        <dbReference type="PROSITE-ProRule" id="PRU00409"/>
    </source>
</evidence>
<dbReference type="SUPFAM" id="SSF52440">
    <property type="entry name" value="PreATP-grasp domain"/>
    <property type="match status" value="1"/>
</dbReference>
<proteinExistence type="inferred from homology"/>
<dbReference type="NCBIfam" id="TIGR00768">
    <property type="entry name" value="rimK_fam"/>
    <property type="match status" value="1"/>
</dbReference>
<protein>
    <submittedName>
        <fullName evidence="12">Lysine biosynthesis enzyme LysX</fullName>
        <ecNumber evidence="12">6.3.2.-</ecNumber>
    </submittedName>
</protein>
<keyword evidence="4" id="KW-0028">Amino-acid biosynthesis</keyword>
<dbReference type="eggNOG" id="arCOG01589">
    <property type="taxonomic scope" value="Archaea"/>
</dbReference>
<dbReference type="InterPro" id="IPR013815">
    <property type="entry name" value="ATP_grasp_subdomain_1"/>
</dbReference>
<evidence type="ECO:0000256" key="4">
    <source>
        <dbReference type="ARBA" id="ARBA00022605"/>
    </source>
</evidence>
<evidence type="ECO:0000259" key="11">
    <source>
        <dbReference type="PROSITE" id="PS50975"/>
    </source>
</evidence>
<feature type="domain" description="ATP-grasp" evidence="11">
    <location>
        <begin position="96"/>
        <end position="282"/>
    </location>
</feature>
<dbReference type="FunFam" id="3.30.470.20:FF:000058">
    <property type="entry name" value="Alpha-aminoadipate--LysW ligase LysX protein"/>
    <property type="match status" value="1"/>
</dbReference>
<dbReference type="GO" id="GO:0005737">
    <property type="term" value="C:cytoplasm"/>
    <property type="evidence" value="ECO:0007669"/>
    <property type="project" value="TreeGrafter"/>
</dbReference>
<keyword evidence="8" id="KW-0460">Magnesium</keyword>
<evidence type="ECO:0000256" key="5">
    <source>
        <dbReference type="ARBA" id="ARBA00022723"/>
    </source>
</evidence>
<dbReference type="InterPro" id="IPR004666">
    <property type="entry name" value="Rp_bS6_RimK/Lys_biosynth_LsyX"/>
</dbReference>
<evidence type="ECO:0000256" key="2">
    <source>
        <dbReference type="ARBA" id="ARBA00006239"/>
    </source>
</evidence>
<dbReference type="OrthoDB" id="33241at2157"/>
<dbReference type="GO" id="GO:0046872">
    <property type="term" value="F:metal ion binding"/>
    <property type="evidence" value="ECO:0007669"/>
    <property type="project" value="UniProtKB-KW"/>
</dbReference>
<keyword evidence="6 10" id="KW-0547">Nucleotide-binding</keyword>
<comment type="similarity">
    <text evidence="2">Belongs to the RimK family. LysX subfamily.</text>
</comment>
<dbReference type="NCBIfam" id="TIGR02144">
    <property type="entry name" value="LysX_arch"/>
    <property type="match status" value="1"/>
</dbReference>
<evidence type="ECO:0000256" key="8">
    <source>
        <dbReference type="ARBA" id="ARBA00022842"/>
    </source>
</evidence>
<keyword evidence="7 10" id="KW-0067">ATP-binding</keyword>
<dbReference type="EC" id="6.3.2.-" evidence="12"/>